<evidence type="ECO:0000313" key="3">
    <source>
        <dbReference type="Proteomes" id="UP001597168"/>
    </source>
</evidence>
<dbReference type="PANTHER" id="PTHR43441">
    <property type="entry name" value="RIBOSOMAL-PROTEIN-SERINE ACETYLTRANSFERASE"/>
    <property type="match status" value="1"/>
</dbReference>
<accession>A0ABW3R2R3</accession>
<dbReference type="Pfam" id="PF13302">
    <property type="entry name" value="Acetyltransf_3"/>
    <property type="match status" value="1"/>
</dbReference>
<evidence type="ECO:0000259" key="1">
    <source>
        <dbReference type="PROSITE" id="PS51186"/>
    </source>
</evidence>
<dbReference type="PANTHER" id="PTHR43441:SF10">
    <property type="entry name" value="ACETYLTRANSFERASE"/>
    <property type="match status" value="1"/>
</dbReference>
<name>A0ABW3R2R3_9PSEU</name>
<dbReference type="Gene3D" id="3.40.630.30">
    <property type="match status" value="1"/>
</dbReference>
<dbReference type="RefSeq" id="WP_380727760.1">
    <property type="nucleotide sequence ID" value="NZ_JBHTLK010000207.1"/>
</dbReference>
<evidence type="ECO:0000313" key="2">
    <source>
        <dbReference type="EMBL" id="MFD1151080.1"/>
    </source>
</evidence>
<sequence>MSPRVAARQVPAVRDAVVMPSGWPQDAVVRTARLRVEPVRVAHAEAMAEVLADPSLYEVIGGAPPTVAELESRYRRWERPSSDDGREGWLNWVVLRDADDVAVGAVQATTTAGANGTTAELAWVVGVPHQGHGYATEAVTGVIAWLVERGVRDVRAHIAPDHLASEAVARRIGLRATGILREDGEQRWRLHPSPAPPRN</sequence>
<reference evidence="3" key="1">
    <citation type="journal article" date="2019" name="Int. J. Syst. Evol. Microbiol.">
        <title>The Global Catalogue of Microorganisms (GCM) 10K type strain sequencing project: providing services to taxonomists for standard genome sequencing and annotation.</title>
        <authorList>
            <consortium name="The Broad Institute Genomics Platform"/>
            <consortium name="The Broad Institute Genome Sequencing Center for Infectious Disease"/>
            <person name="Wu L."/>
            <person name="Ma J."/>
        </authorList>
    </citation>
    <scope>NUCLEOTIDE SEQUENCE [LARGE SCALE GENOMIC DNA]</scope>
    <source>
        <strain evidence="3">CCUG 60214</strain>
    </source>
</reference>
<organism evidence="2 3">
    <name type="scientific">Saccharothrix hoggarensis</name>
    <dbReference type="NCBI Taxonomy" id="913853"/>
    <lineage>
        <taxon>Bacteria</taxon>
        <taxon>Bacillati</taxon>
        <taxon>Actinomycetota</taxon>
        <taxon>Actinomycetes</taxon>
        <taxon>Pseudonocardiales</taxon>
        <taxon>Pseudonocardiaceae</taxon>
        <taxon>Saccharothrix</taxon>
    </lineage>
</organism>
<gene>
    <name evidence="2" type="ORF">ACFQ3T_28465</name>
</gene>
<comment type="caution">
    <text evidence="2">The sequence shown here is derived from an EMBL/GenBank/DDBJ whole genome shotgun (WGS) entry which is preliminary data.</text>
</comment>
<keyword evidence="3" id="KW-1185">Reference proteome</keyword>
<dbReference type="EC" id="2.3.-.-" evidence="2"/>
<protein>
    <submittedName>
        <fullName evidence="2">GNAT family N-acetyltransferase</fullName>
        <ecNumber evidence="2">2.3.-.-</ecNumber>
    </submittedName>
</protein>
<dbReference type="SUPFAM" id="SSF55729">
    <property type="entry name" value="Acyl-CoA N-acyltransferases (Nat)"/>
    <property type="match status" value="1"/>
</dbReference>
<keyword evidence="2" id="KW-0012">Acyltransferase</keyword>
<proteinExistence type="predicted"/>
<dbReference type="Proteomes" id="UP001597168">
    <property type="component" value="Unassembled WGS sequence"/>
</dbReference>
<dbReference type="InterPro" id="IPR000182">
    <property type="entry name" value="GNAT_dom"/>
</dbReference>
<dbReference type="InterPro" id="IPR016181">
    <property type="entry name" value="Acyl_CoA_acyltransferase"/>
</dbReference>
<dbReference type="GO" id="GO:0016746">
    <property type="term" value="F:acyltransferase activity"/>
    <property type="evidence" value="ECO:0007669"/>
    <property type="project" value="UniProtKB-KW"/>
</dbReference>
<keyword evidence="2" id="KW-0808">Transferase</keyword>
<dbReference type="EMBL" id="JBHTLK010000207">
    <property type="protein sequence ID" value="MFD1151080.1"/>
    <property type="molecule type" value="Genomic_DNA"/>
</dbReference>
<dbReference type="PROSITE" id="PS51186">
    <property type="entry name" value="GNAT"/>
    <property type="match status" value="1"/>
</dbReference>
<dbReference type="InterPro" id="IPR051908">
    <property type="entry name" value="Ribosomal_N-acetyltransferase"/>
</dbReference>
<feature type="domain" description="N-acetyltransferase" evidence="1">
    <location>
        <begin position="34"/>
        <end position="193"/>
    </location>
</feature>